<evidence type="ECO:0000256" key="1">
    <source>
        <dbReference type="SAM" id="MobiDB-lite"/>
    </source>
</evidence>
<proteinExistence type="predicted"/>
<evidence type="ECO:0000313" key="3">
    <source>
        <dbReference type="Proteomes" id="UP000028999"/>
    </source>
</evidence>
<dbReference type="Gramene" id="CDY42229">
    <property type="protein sequence ID" value="CDY42229"/>
    <property type="gene ID" value="GSBRNA2T00074446001"/>
</dbReference>
<name>A0A078HY05_BRANA</name>
<evidence type="ECO:0000313" key="2">
    <source>
        <dbReference type="EMBL" id="CDY42229.1"/>
    </source>
</evidence>
<reference evidence="2 3" key="1">
    <citation type="journal article" date="2014" name="Science">
        <title>Plant genetics. Early allopolyploid evolution in the post-Neolithic Brassica napus oilseed genome.</title>
        <authorList>
            <person name="Chalhoub B."/>
            <person name="Denoeud F."/>
            <person name="Liu S."/>
            <person name="Parkin I.A."/>
            <person name="Tang H."/>
            <person name="Wang X."/>
            <person name="Chiquet J."/>
            <person name="Belcram H."/>
            <person name="Tong C."/>
            <person name="Samans B."/>
            <person name="Correa M."/>
            <person name="Da Silva C."/>
            <person name="Just J."/>
            <person name="Falentin C."/>
            <person name="Koh C.S."/>
            <person name="Le Clainche I."/>
            <person name="Bernard M."/>
            <person name="Bento P."/>
            <person name="Noel B."/>
            <person name="Labadie K."/>
            <person name="Alberti A."/>
            <person name="Charles M."/>
            <person name="Arnaud D."/>
            <person name="Guo H."/>
            <person name="Daviaud C."/>
            <person name="Alamery S."/>
            <person name="Jabbari K."/>
            <person name="Zhao M."/>
            <person name="Edger P.P."/>
            <person name="Chelaifa H."/>
            <person name="Tack D."/>
            <person name="Lassalle G."/>
            <person name="Mestiri I."/>
            <person name="Schnel N."/>
            <person name="Le Paslier M.C."/>
            <person name="Fan G."/>
            <person name="Renault V."/>
            <person name="Bayer P.E."/>
            <person name="Golicz A.A."/>
            <person name="Manoli S."/>
            <person name="Lee T.H."/>
            <person name="Thi V.H."/>
            <person name="Chalabi S."/>
            <person name="Hu Q."/>
            <person name="Fan C."/>
            <person name="Tollenaere R."/>
            <person name="Lu Y."/>
            <person name="Battail C."/>
            <person name="Shen J."/>
            <person name="Sidebottom C.H."/>
            <person name="Wang X."/>
            <person name="Canaguier A."/>
            <person name="Chauveau A."/>
            <person name="Berard A."/>
            <person name="Deniot G."/>
            <person name="Guan M."/>
            <person name="Liu Z."/>
            <person name="Sun F."/>
            <person name="Lim Y.P."/>
            <person name="Lyons E."/>
            <person name="Town C.D."/>
            <person name="Bancroft I."/>
            <person name="Wang X."/>
            <person name="Meng J."/>
            <person name="Ma J."/>
            <person name="Pires J.C."/>
            <person name="King G.J."/>
            <person name="Brunel D."/>
            <person name="Delourme R."/>
            <person name="Renard M."/>
            <person name="Aury J.M."/>
            <person name="Adams K.L."/>
            <person name="Batley J."/>
            <person name="Snowdon R.J."/>
            <person name="Tost J."/>
            <person name="Edwards D."/>
            <person name="Zhou Y."/>
            <person name="Hua W."/>
            <person name="Sharpe A.G."/>
            <person name="Paterson A.H."/>
            <person name="Guan C."/>
            <person name="Wincker P."/>
        </authorList>
    </citation>
    <scope>NUCLEOTIDE SEQUENCE [LARGE SCALE GENOMIC DNA]</scope>
    <source>
        <strain evidence="3">cv. Darmor-bzh</strain>
    </source>
</reference>
<feature type="compositionally biased region" description="Low complexity" evidence="1">
    <location>
        <begin position="47"/>
        <end position="77"/>
    </location>
</feature>
<dbReference type="PaxDb" id="3708-A0A078HY05"/>
<protein>
    <submittedName>
        <fullName evidence="2">BnaA01g25660D protein</fullName>
    </submittedName>
</protein>
<keyword evidence="3" id="KW-1185">Reference proteome</keyword>
<sequence length="85" mass="9352">MAAMVFIDFQNCFILTLLCFLSLLCYSLFFRKPKNSPGHDLPPSPPLFRNSPPSMDHSSSSGSSMPPSFSSPLPLWPTRSSSPTT</sequence>
<accession>A0A078HY05</accession>
<organism evidence="2 3">
    <name type="scientific">Brassica napus</name>
    <name type="common">Rape</name>
    <dbReference type="NCBI Taxonomy" id="3708"/>
    <lineage>
        <taxon>Eukaryota</taxon>
        <taxon>Viridiplantae</taxon>
        <taxon>Streptophyta</taxon>
        <taxon>Embryophyta</taxon>
        <taxon>Tracheophyta</taxon>
        <taxon>Spermatophyta</taxon>
        <taxon>Magnoliopsida</taxon>
        <taxon>eudicotyledons</taxon>
        <taxon>Gunneridae</taxon>
        <taxon>Pentapetalae</taxon>
        <taxon>rosids</taxon>
        <taxon>malvids</taxon>
        <taxon>Brassicales</taxon>
        <taxon>Brassicaceae</taxon>
        <taxon>Brassiceae</taxon>
        <taxon>Brassica</taxon>
    </lineage>
</organism>
<dbReference type="EMBL" id="LK032518">
    <property type="protein sequence ID" value="CDY42229.1"/>
    <property type="molecule type" value="Genomic_DNA"/>
</dbReference>
<dbReference type="Proteomes" id="UP000028999">
    <property type="component" value="Unassembled WGS sequence"/>
</dbReference>
<dbReference type="AlphaFoldDB" id="A0A078HY05"/>
<gene>
    <name evidence="2" type="primary">BnaA01g25660D</name>
    <name evidence="2" type="ORF">GSBRNA2T00074446001</name>
</gene>
<feature type="region of interest" description="Disordered" evidence="1">
    <location>
        <begin position="36"/>
        <end position="85"/>
    </location>
</feature>
<dbReference type="STRING" id="3708.A0A078HY05"/>